<name>A0A9P8KW84_9PEZI</name>
<reference evidence="3" key="1">
    <citation type="submission" date="2021-03" db="EMBL/GenBank/DDBJ databases">
        <title>Comparative genomics and phylogenomic investigation of the class Geoglossomycetes provide insights into ecological specialization and systematics.</title>
        <authorList>
            <person name="Melie T."/>
            <person name="Pirro S."/>
            <person name="Miller A.N."/>
            <person name="Quandt A."/>
        </authorList>
    </citation>
    <scope>NUCLEOTIDE SEQUENCE</scope>
    <source>
        <strain evidence="3">GBOQ0MN5Z8</strain>
    </source>
</reference>
<feature type="coiled-coil region" evidence="1">
    <location>
        <begin position="17"/>
        <end position="89"/>
    </location>
</feature>
<accession>A0A9P8KW84</accession>
<feature type="region of interest" description="Disordered" evidence="2">
    <location>
        <begin position="756"/>
        <end position="794"/>
    </location>
</feature>
<dbReference type="OrthoDB" id="5244622at2759"/>
<feature type="region of interest" description="Disordered" evidence="2">
    <location>
        <begin position="223"/>
        <end position="247"/>
    </location>
</feature>
<keyword evidence="4" id="KW-1185">Reference proteome</keyword>
<proteinExistence type="predicted"/>
<dbReference type="AlphaFoldDB" id="A0A9P8KW84"/>
<evidence type="ECO:0000256" key="2">
    <source>
        <dbReference type="SAM" id="MobiDB-lite"/>
    </source>
</evidence>
<feature type="compositionally biased region" description="Acidic residues" evidence="2">
    <location>
        <begin position="620"/>
        <end position="645"/>
    </location>
</feature>
<feature type="compositionally biased region" description="Polar residues" evidence="2">
    <location>
        <begin position="327"/>
        <end position="348"/>
    </location>
</feature>
<evidence type="ECO:0000313" key="4">
    <source>
        <dbReference type="Proteomes" id="UP000698800"/>
    </source>
</evidence>
<sequence>MTRDKKDSPIDRTPDTLPEAKIILAFLKHRLDELEKQLEDASKSRESMAESLACFLNHGVANEQYRQDIVVMRVQLDRQETELKTLRIQHDAFVAQVLRDRAEREDLESIRRQHRQQGPPTGNPPDEPDFGGSLIDAFADAALPPTAVPEDWVAGSPPPGNLMEFGNDPFDTNSPPLSILTGLREEQLGAPPGPSGINGAPDQVASDQEINWEDWVGLIGPGPNPDRVVENDNGSDVPTEPFTRSETEQIYRRFYPHLLPNLQNMPGEAQVNESVQASASEEWRPTTVEDASDGNGKGRKAHRDEPTDSESGSGSSDIKGKGKAVDQGTTTARATTGESSVNGSQSAITHAAPTVLRTGLHHPSLLEGTTSRYTTPEPFRPTTLNYDHFTRHGRTPSFFEFGIQFDPPPNSRNNPRSTVLIENLPSNITMNTLMPSVRGGAVLRATIVNTTPITGTPTALVTFVEPQAAADYVAFANIHPIRFSGFVAAVTLVATPNFPMPFYLQQAVRLLNQTRALRLSGIQDPSHFTTDQLLRDLDLEWASRLGLIENIHHLDGSTVDLTFSSLEVALHAFHTLRSTQVSHHTAGAYATFLPDPSSLPLESLLRYQARLSGHLQQDNVPDEDLYDPDAPDDAYDDADMSDYEPNDGFGDVFRPPTPKPEVDDLTDAEVYPDLGGSGATGTEDGSYGGDEEGGGGDNAGEGPSTGPPAYTLSLGELESLISSEDIEAHFLCPAIHQARAAGGRGDCTGEGCVASGEEIEAEGGEGEYEPQEGDPDHSSVALSTQTGGLPLAVE</sequence>
<evidence type="ECO:0000256" key="1">
    <source>
        <dbReference type="SAM" id="Coils"/>
    </source>
</evidence>
<evidence type="ECO:0000313" key="3">
    <source>
        <dbReference type="EMBL" id="KAH0538155.1"/>
    </source>
</evidence>
<dbReference type="SUPFAM" id="SSF54928">
    <property type="entry name" value="RNA-binding domain, RBD"/>
    <property type="match status" value="1"/>
</dbReference>
<feature type="region of interest" description="Disordered" evidence="2">
    <location>
        <begin position="615"/>
        <end position="711"/>
    </location>
</feature>
<dbReference type="GO" id="GO:0003676">
    <property type="term" value="F:nucleic acid binding"/>
    <property type="evidence" value="ECO:0007669"/>
    <property type="project" value="InterPro"/>
</dbReference>
<dbReference type="EMBL" id="JAGHQL010000120">
    <property type="protein sequence ID" value="KAH0538155.1"/>
    <property type="molecule type" value="Genomic_DNA"/>
</dbReference>
<protein>
    <recommendedName>
        <fullName evidence="5">RRM domain-containing protein</fullName>
    </recommendedName>
</protein>
<feature type="region of interest" description="Disordered" evidence="2">
    <location>
        <begin position="107"/>
        <end position="133"/>
    </location>
</feature>
<gene>
    <name evidence="3" type="ORF">FGG08_005213</name>
</gene>
<comment type="caution">
    <text evidence="3">The sequence shown here is derived from an EMBL/GenBank/DDBJ whole genome shotgun (WGS) entry which is preliminary data.</text>
</comment>
<feature type="compositionally biased region" description="Acidic residues" evidence="2">
    <location>
        <begin position="757"/>
        <end position="773"/>
    </location>
</feature>
<organism evidence="3 4">
    <name type="scientific">Glutinoglossum americanum</name>
    <dbReference type="NCBI Taxonomy" id="1670608"/>
    <lineage>
        <taxon>Eukaryota</taxon>
        <taxon>Fungi</taxon>
        <taxon>Dikarya</taxon>
        <taxon>Ascomycota</taxon>
        <taxon>Pezizomycotina</taxon>
        <taxon>Geoglossomycetes</taxon>
        <taxon>Geoglossales</taxon>
        <taxon>Geoglossaceae</taxon>
        <taxon>Glutinoglossum</taxon>
    </lineage>
</organism>
<dbReference type="Proteomes" id="UP000698800">
    <property type="component" value="Unassembled WGS sequence"/>
</dbReference>
<feature type="region of interest" description="Disordered" evidence="2">
    <location>
        <begin position="270"/>
        <end position="380"/>
    </location>
</feature>
<evidence type="ECO:0008006" key="5">
    <source>
        <dbReference type="Google" id="ProtNLM"/>
    </source>
</evidence>
<keyword evidence="1" id="KW-0175">Coiled coil</keyword>
<dbReference type="InterPro" id="IPR035979">
    <property type="entry name" value="RBD_domain_sf"/>
</dbReference>